<keyword evidence="2 5" id="KW-0812">Transmembrane</keyword>
<dbReference type="SUPFAM" id="SSF81665">
    <property type="entry name" value="Calcium ATPase, transmembrane domain M"/>
    <property type="match status" value="1"/>
</dbReference>
<dbReference type="NCBIfam" id="TIGR01494">
    <property type="entry name" value="ATPase_P-type"/>
    <property type="match status" value="1"/>
</dbReference>
<keyword evidence="3 5" id="KW-1133">Transmembrane helix</keyword>
<reference evidence="7" key="1">
    <citation type="submission" date="2023-03" db="EMBL/GenBank/DDBJ databases">
        <authorList>
            <person name="Steffen K."/>
            <person name="Cardenas P."/>
        </authorList>
    </citation>
    <scope>NUCLEOTIDE SEQUENCE</scope>
</reference>
<evidence type="ECO:0000313" key="8">
    <source>
        <dbReference type="Proteomes" id="UP001174909"/>
    </source>
</evidence>
<protein>
    <submittedName>
        <fullName evidence="7">Calcium-transporting ATPase type 2C member 1</fullName>
    </submittedName>
</protein>
<evidence type="ECO:0000256" key="4">
    <source>
        <dbReference type="ARBA" id="ARBA00023136"/>
    </source>
</evidence>
<sequence length="282" mass="31360">MTGDGTNDAVALKRADIGVAMGRSGTDVCREAGDMILTDDNFSTITAAIEEGKMIYYNIRNFVRFQLSTSIAALSLITLSTMMGLPNPLNAMQILWINIIMDGPPAQSLGVEPVDEDIMKRPPRKATDRMVTLPLLFQIVTTSLTIVAGTLWVFRKEMEDKMITPRDTTMTFTCFVFFDMFNALSCRSMSKSLFSIGLFTNRMFLYAVGGSIVGQLLVIYFPPLQAVFQTEALSGGDLLFLATLASSVLVLDEFRKMFVRRFFKKTRPREHGCSAMDIVCTI</sequence>
<keyword evidence="8" id="KW-1185">Reference proteome</keyword>
<dbReference type="Gene3D" id="1.20.1110.10">
    <property type="entry name" value="Calcium-transporting ATPase, transmembrane domain"/>
    <property type="match status" value="1"/>
</dbReference>
<feature type="transmembrane region" description="Helical" evidence="5">
    <location>
        <begin position="203"/>
        <end position="221"/>
    </location>
</feature>
<gene>
    <name evidence="7" type="ORF">GBAR_LOCUS10317</name>
</gene>
<dbReference type="InterPro" id="IPR001757">
    <property type="entry name" value="P_typ_ATPase"/>
</dbReference>
<dbReference type="Gene3D" id="3.40.50.1000">
    <property type="entry name" value="HAD superfamily/HAD-like"/>
    <property type="match status" value="1"/>
</dbReference>
<dbReference type="PANTHER" id="PTHR42861">
    <property type="entry name" value="CALCIUM-TRANSPORTING ATPASE"/>
    <property type="match status" value="1"/>
</dbReference>
<evidence type="ECO:0000313" key="7">
    <source>
        <dbReference type="EMBL" id="CAI8016885.1"/>
    </source>
</evidence>
<dbReference type="GO" id="GO:0016020">
    <property type="term" value="C:membrane"/>
    <property type="evidence" value="ECO:0007669"/>
    <property type="project" value="UniProtKB-SubCell"/>
</dbReference>
<dbReference type="InterPro" id="IPR006068">
    <property type="entry name" value="ATPase_P-typ_cation-transptr_C"/>
</dbReference>
<evidence type="ECO:0000259" key="6">
    <source>
        <dbReference type="Pfam" id="PF00689"/>
    </source>
</evidence>
<evidence type="ECO:0000256" key="1">
    <source>
        <dbReference type="ARBA" id="ARBA00004370"/>
    </source>
</evidence>
<dbReference type="InterPro" id="IPR023298">
    <property type="entry name" value="ATPase_P-typ_TM_dom_sf"/>
</dbReference>
<comment type="subcellular location">
    <subcellularLocation>
        <location evidence="1">Membrane</location>
    </subcellularLocation>
</comment>
<dbReference type="EMBL" id="CASHTH010001568">
    <property type="protein sequence ID" value="CAI8016885.1"/>
    <property type="molecule type" value="Genomic_DNA"/>
</dbReference>
<feature type="transmembrane region" description="Helical" evidence="5">
    <location>
        <begin position="233"/>
        <end position="251"/>
    </location>
</feature>
<feature type="transmembrane region" description="Helical" evidence="5">
    <location>
        <begin position="135"/>
        <end position="154"/>
    </location>
</feature>
<dbReference type="SUPFAM" id="SSF56784">
    <property type="entry name" value="HAD-like"/>
    <property type="match status" value="1"/>
</dbReference>
<accession>A0AA35WJP0</accession>
<evidence type="ECO:0000256" key="3">
    <source>
        <dbReference type="ARBA" id="ARBA00022989"/>
    </source>
</evidence>
<feature type="transmembrane region" description="Helical" evidence="5">
    <location>
        <begin position="62"/>
        <end position="85"/>
    </location>
</feature>
<evidence type="ECO:0000256" key="5">
    <source>
        <dbReference type="SAM" id="Phobius"/>
    </source>
</evidence>
<dbReference type="GO" id="GO:0005524">
    <property type="term" value="F:ATP binding"/>
    <property type="evidence" value="ECO:0007669"/>
    <property type="project" value="InterPro"/>
</dbReference>
<organism evidence="7 8">
    <name type="scientific">Geodia barretti</name>
    <name type="common">Barrett's horny sponge</name>
    <dbReference type="NCBI Taxonomy" id="519541"/>
    <lineage>
        <taxon>Eukaryota</taxon>
        <taxon>Metazoa</taxon>
        <taxon>Porifera</taxon>
        <taxon>Demospongiae</taxon>
        <taxon>Heteroscleromorpha</taxon>
        <taxon>Tetractinellida</taxon>
        <taxon>Astrophorina</taxon>
        <taxon>Geodiidae</taxon>
        <taxon>Geodia</taxon>
    </lineage>
</organism>
<feature type="domain" description="Cation-transporting P-type ATPase C-terminal" evidence="6">
    <location>
        <begin position="86"/>
        <end position="258"/>
    </location>
</feature>
<dbReference type="Proteomes" id="UP001174909">
    <property type="component" value="Unassembled WGS sequence"/>
</dbReference>
<dbReference type="AlphaFoldDB" id="A0AA35WJP0"/>
<name>A0AA35WJP0_GEOBA</name>
<dbReference type="InterPro" id="IPR023214">
    <property type="entry name" value="HAD_sf"/>
</dbReference>
<dbReference type="GO" id="GO:0016887">
    <property type="term" value="F:ATP hydrolysis activity"/>
    <property type="evidence" value="ECO:0007669"/>
    <property type="project" value="InterPro"/>
</dbReference>
<comment type="caution">
    <text evidence="7">The sequence shown here is derived from an EMBL/GenBank/DDBJ whole genome shotgun (WGS) entry which is preliminary data.</text>
</comment>
<keyword evidence="4 5" id="KW-0472">Membrane</keyword>
<dbReference type="InterPro" id="IPR036412">
    <property type="entry name" value="HAD-like_sf"/>
</dbReference>
<dbReference type="Pfam" id="PF00689">
    <property type="entry name" value="Cation_ATPase_C"/>
    <property type="match status" value="1"/>
</dbReference>
<dbReference type="PRINTS" id="PR00119">
    <property type="entry name" value="CATATPASE"/>
</dbReference>
<proteinExistence type="predicted"/>
<dbReference type="PRINTS" id="PR00120">
    <property type="entry name" value="HATPASE"/>
</dbReference>
<evidence type="ECO:0000256" key="2">
    <source>
        <dbReference type="ARBA" id="ARBA00022692"/>
    </source>
</evidence>